<sequence length="111" mass="13591">MCYYQQTRWICGYWKWGNFREQCHKERRTGETCGLKLIFHTDAISEPCKTCDAITKKDRRMQKMQDDISRWQREGGRRATIEKTQADIEELYQQVRQMWIEHQTRVYSISY</sequence>
<dbReference type="GeneID" id="98176434"/>
<name>A0ABQ0GCI5_9PEZI</name>
<evidence type="ECO:0000313" key="2">
    <source>
        <dbReference type="Proteomes" id="UP001628179"/>
    </source>
</evidence>
<gene>
    <name evidence="1" type="ORF">MFIFM68171_05691</name>
</gene>
<comment type="caution">
    <text evidence="1">The sequence shown here is derived from an EMBL/GenBank/DDBJ whole genome shotgun (WGS) entry which is preliminary data.</text>
</comment>
<reference evidence="1 2" key="1">
    <citation type="submission" date="2024-09" db="EMBL/GenBank/DDBJ databases">
        <title>Itraconazole resistance in Madurella fahalii resulting from another homologue of gene encoding cytochrome P450 14-alpha sterol demethylase (CYP51).</title>
        <authorList>
            <person name="Yoshioka I."/>
            <person name="Fahal A.H."/>
            <person name="Kaneko S."/>
            <person name="Yaguchi T."/>
        </authorList>
    </citation>
    <scope>NUCLEOTIDE SEQUENCE [LARGE SCALE GENOMIC DNA]</scope>
    <source>
        <strain evidence="1 2">IFM 68171</strain>
    </source>
</reference>
<dbReference type="EMBL" id="BAAFSV010000003">
    <property type="protein sequence ID" value="GAB1315481.1"/>
    <property type="molecule type" value="Genomic_DNA"/>
</dbReference>
<keyword evidence="2" id="KW-1185">Reference proteome</keyword>
<dbReference type="RefSeq" id="XP_070917212.1">
    <property type="nucleotide sequence ID" value="XM_071061111.1"/>
</dbReference>
<protein>
    <submittedName>
        <fullName evidence="1">Uncharacterized protein</fullName>
    </submittedName>
</protein>
<proteinExistence type="predicted"/>
<accession>A0ABQ0GCI5</accession>
<dbReference type="Proteomes" id="UP001628179">
    <property type="component" value="Unassembled WGS sequence"/>
</dbReference>
<organism evidence="1 2">
    <name type="scientific">Madurella fahalii</name>
    <dbReference type="NCBI Taxonomy" id="1157608"/>
    <lineage>
        <taxon>Eukaryota</taxon>
        <taxon>Fungi</taxon>
        <taxon>Dikarya</taxon>
        <taxon>Ascomycota</taxon>
        <taxon>Pezizomycotina</taxon>
        <taxon>Sordariomycetes</taxon>
        <taxon>Sordariomycetidae</taxon>
        <taxon>Sordariales</taxon>
        <taxon>Sordariales incertae sedis</taxon>
        <taxon>Madurella</taxon>
    </lineage>
</organism>
<evidence type="ECO:0000313" key="1">
    <source>
        <dbReference type="EMBL" id="GAB1315481.1"/>
    </source>
</evidence>